<feature type="transmembrane region" description="Helical" evidence="1">
    <location>
        <begin position="12"/>
        <end position="31"/>
    </location>
</feature>
<organism evidence="2 3">
    <name type="scientific">Boletus edulis BED1</name>
    <dbReference type="NCBI Taxonomy" id="1328754"/>
    <lineage>
        <taxon>Eukaryota</taxon>
        <taxon>Fungi</taxon>
        <taxon>Dikarya</taxon>
        <taxon>Basidiomycota</taxon>
        <taxon>Agaricomycotina</taxon>
        <taxon>Agaricomycetes</taxon>
        <taxon>Agaricomycetidae</taxon>
        <taxon>Boletales</taxon>
        <taxon>Boletineae</taxon>
        <taxon>Boletaceae</taxon>
        <taxon>Boletoideae</taxon>
        <taxon>Boletus</taxon>
    </lineage>
</organism>
<keyword evidence="3" id="KW-1185">Reference proteome</keyword>
<gene>
    <name evidence="2" type="ORF">L210DRAFT_3546586</name>
</gene>
<name>A0AAD4BR24_BOLED</name>
<evidence type="ECO:0000313" key="2">
    <source>
        <dbReference type="EMBL" id="KAF8437635.1"/>
    </source>
</evidence>
<keyword evidence="1" id="KW-1133">Transmembrane helix</keyword>
<keyword evidence="1" id="KW-0472">Membrane</keyword>
<dbReference type="AlphaFoldDB" id="A0AAD4BR24"/>
<evidence type="ECO:0000313" key="3">
    <source>
        <dbReference type="Proteomes" id="UP001194468"/>
    </source>
</evidence>
<reference evidence="2" key="1">
    <citation type="submission" date="2019-10" db="EMBL/GenBank/DDBJ databases">
        <authorList>
            <consortium name="DOE Joint Genome Institute"/>
            <person name="Kuo A."/>
            <person name="Miyauchi S."/>
            <person name="Kiss E."/>
            <person name="Drula E."/>
            <person name="Kohler A."/>
            <person name="Sanchez-Garcia M."/>
            <person name="Andreopoulos B."/>
            <person name="Barry K.W."/>
            <person name="Bonito G."/>
            <person name="Buee M."/>
            <person name="Carver A."/>
            <person name="Chen C."/>
            <person name="Cichocki N."/>
            <person name="Clum A."/>
            <person name="Culley D."/>
            <person name="Crous P.W."/>
            <person name="Fauchery L."/>
            <person name="Girlanda M."/>
            <person name="Hayes R."/>
            <person name="Keri Z."/>
            <person name="LaButti K."/>
            <person name="Lipzen A."/>
            <person name="Lombard V."/>
            <person name="Magnuson J."/>
            <person name="Maillard F."/>
            <person name="Morin E."/>
            <person name="Murat C."/>
            <person name="Nolan M."/>
            <person name="Ohm R."/>
            <person name="Pangilinan J."/>
            <person name="Pereira M."/>
            <person name="Perotto S."/>
            <person name="Peter M."/>
            <person name="Riley R."/>
            <person name="Sitrit Y."/>
            <person name="Stielow B."/>
            <person name="Szollosi G."/>
            <person name="Zifcakova L."/>
            <person name="Stursova M."/>
            <person name="Spatafora J.W."/>
            <person name="Tedersoo L."/>
            <person name="Vaario L.-M."/>
            <person name="Yamada A."/>
            <person name="Yan M."/>
            <person name="Wang P."/>
            <person name="Xu J."/>
            <person name="Bruns T."/>
            <person name="Baldrian P."/>
            <person name="Vilgalys R."/>
            <person name="Henrissat B."/>
            <person name="Grigoriev I.V."/>
            <person name="Hibbett D."/>
            <person name="Nagy L.G."/>
            <person name="Martin F.M."/>
        </authorList>
    </citation>
    <scope>NUCLEOTIDE SEQUENCE</scope>
    <source>
        <strain evidence="2">BED1</strain>
    </source>
</reference>
<sequence length="79" mass="9143">MKELGWKFAADVAVTGIALLLAFVILIPQAIGIDYMNVKRSGIQFLEARRRYDCRFCSIMRHKFTHLSWVTKWGLPNTK</sequence>
<dbReference type="EMBL" id="WHUW01000018">
    <property type="protein sequence ID" value="KAF8437635.1"/>
    <property type="molecule type" value="Genomic_DNA"/>
</dbReference>
<comment type="caution">
    <text evidence="2">The sequence shown here is derived from an EMBL/GenBank/DDBJ whole genome shotgun (WGS) entry which is preliminary data.</text>
</comment>
<accession>A0AAD4BR24</accession>
<protein>
    <submittedName>
        <fullName evidence="2">Uncharacterized protein</fullName>
    </submittedName>
</protein>
<evidence type="ECO:0000256" key="1">
    <source>
        <dbReference type="SAM" id="Phobius"/>
    </source>
</evidence>
<proteinExistence type="predicted"/>
<keyword evidence="1" id="KW-0812">Transmembrane</keyword>
<dbReference type="Proteomes" id="UP001194468">
    <property type="component" value="Unassembled WGS sequence"/>
</dbReference>
<reference evidence="2" key="2">
    <citation type="journal article" date="2020" name="Nat. Commun.">
        <title>Large-scale genome sequencing of mycorrhizal fungi provides insights into the early evolution of symbiotic traits.</title>
        <authorList>
            <person name="Miyauchi S."/>
            <person name="Kiss E."/>
            <person name="Kuo A."/>
            <person name="Drula E."/>
            <person name="Kohler A."/>
            <person name="Sanchez-Garcia M."/>
            <person name="Morin E."/>
            <person name="Andreopoulos B."/>
            <person name="Barry K.W."/>
            <person name="Bonito G."/>
            <person name="Buee M."/>
            <person name="Carver A."/>
            <person name="Chen C."/>
            <person name="Cichocki N."/>
            <person name="Clum A."/>
            <person name="Culley D."/>
            <person name="Crous P.W."/>
            <person name="Fauchery L."/>
            <person name="Girlanda M."/>
            <person name="Hayes R.D."/>
            <person name="Keri Z."/>
            <person name="LaButti K."/>
            <person name="Lipzen A."/>
            <person name="Lombard V."/>
            <person name="Magnuson J."/>
            <person name="Maillard F."/>
            <person name="Murat C."/>
            <person name="Nolan M."/>
            <person name="Ohm R.A."/>
            <person name="Pangilinan J."/>
            <person name="Pereira M.F."/>
            <person name="Perotto S."/>
            <person name="Peter M."/>
            <person name="Pfister S."/>
            <person name="Riley R."/>
            <person name="Sitrit Y."/>
            <person name="Stielow J.B."/>
            <person name="Szollosi G."/>
            <person name="Zifcakova L."/>
            <person name="Stursova M."/>
            <person name="Spatafora J.W."/>
            <person name="Tedersoo L."/>
            <person name="Vaario L.M."/>
            <person name="Yamada A."/>
            <person name="Yan M."/>
            <person name="Wang P."/>
            <person name="Xu J."/>
            <person name="Bruns T."/>
            <person name="Baldrian P."/>
            <person name="Vilgalys R."/>
            <person name="Dunand C."/>
            <person name="Henrissat B."/>
            <person name="Grigoriev I.V."/>
            <person name="Hibbett D."/>
            <person name="Nagy L.G."/>
            <person name="Martin F.M."/>
        </authorList>
    </citation>
    <scope>NUCLEOTIDE SEQUENCE</scope>
    <source>
        <strain evidence="2">BED1</strain>
    </source>
</reference>